<dbReference type="AlphaFoldDB" id="A0A2I1MBK8"/>
<evidence type="ECO:0000259" key="1">
    <source>
        <dbReference type="Pfam" id="PF14353"/>
    </source>
</evidence>
<dbReference type="EMBL" id="PKGS01000001">
    <property type="protein sequence ID" value="PKZ17469.1"/>
    <property type="molecule type" value="Genomic_DNA"/>
</dbReference>
<proteinExistence type="predicted"/>
<name>A0A2I1MBK8_9FIRM</name>
<dbReference type="Proteomes" id="UP000234335">
    <property type="component" value="Unassembled WGS sequence"/>
</dbReference>
<comment type="caution">
    <text evidence="2">The sequence shown here is derived from an EMBL/GenBank/DDBJ whole genome shotgun (WGS) entry which is preliminary data.</text>
</comment>
<organism evidence="2 3">
    <name type="scientific">Anaerococcus octavius</name>
    <dbReference type="NCBI Taxonomy" id="54007"/>
    <lineage>
        <taxon>Bacteria</taxon>
        <taxon>Bacillati</taxon>
        <taxon>Bacillota</taxon>
        <taxon>Tissierellia</taxon>
        <taxon>Tissierellales</taxon>
        <taxon>Peptoniphilaceae</taxon>
        <taxon>Anaerococcus</taxon>
    </lineage>
</organism>
<gene>
    <name evidence="2" type="ORF">CYJ34_01805</name>
</gene>
<evidence type="ECO:0000313" key="2">
    <source>
        <dbReference type="EMBL" id="PKZ17469.1"/>
    </source>
</evidence>
<keyword evidence="3" id="KW-1185">Reference proteome</keyword>
<dbReference type="InterPro" id="IPR025682">
    <property type="entry name" value="CpXC_dom"/>
</dbReference>
<reference evidence="2 3" key="1">
    <citation type="submission" date="2017-12" db="EMBL/GenBank/DDBJ databases">
        <title>Phylogenetic diversity of female urinary microbiome.</title>
        <authorList>
            <person name="Thomas-White K."/>
            <person name="Wolfe A.J."/>
        </authorList>
    </citation>
    <scope>NUCLEOTIDE SEQUENCE [LARGE SCALE GENOMIC DNA]</scope>
    <source>
        <strain evidence="2 3">UMB0119</strain>
    </source>
</reference>
<dbReference type="Pfam" id="PF14353">
    <property type="entry name" value="CpXC"/>
    <property type="match status" value="1"/>
</dbReference>
<feature type="domain" description="CpXC" evidence="1">
    <location>
        <begin position="10"/>
        <end position="135"/>
    </location>
</feature>
<protein>
    <recommendedName>
        <fullName evidence="1">CpXC domain-containing protein</fullName>
    </recommendedName>
</protein>
<dbReference type="RefSeq" id="WP_101539629.1">
    <property type="nucleotide sequence ID" value="NZ_PKGS01000001.1"/>
</dbReference>
<evidence type="ECO:0000313" key="3">
    <source>
        <dbReference type="Proteomes" id="UP000234335"/>
    </source>
</evidence>
<sequence>MQTREKIFGITCPACGDTFEKEMNTAVFSATEDRELILTNQFGIQHCPNCGHEFVLNYRFAYTDDEIKFMIVNDPQFVDDKARLAFKSSLTLLDKFHKEEQEKYLTRMTSDIEELREKIVIFENYLSDKAIEIMKYILLESNELAFDHDDVISFRLVDGNTYLIKTTDGKEYTLGFVREVYDKIISQYDGLFDAENAEKVDKNWAYEFLK</sequence>
<accession>A0A2I1MBK8</accession>